<keyword evidence="1" id="KW-0677">Repeat</keyword>
<sequence>MDGKMDKKGKWLSEKMSFLKGETIGEKIEGINCFPRLAAFLGPVKTTEILIPLIVSIVDEDEALIESFSKIIEDIPEIFDSEDFNANYVCKIGNLCFSDNNLIRSRSVKSILKILDKSGKAGNESFAQQILFVYDKNDAPIIKIAMCEMAPKLHRKIVKFQIDSVKIDVYDIFSFCCQHDDSSVRKHSILTIDGFLDELKEYDDFVSKFEKLLFDSCDLVQMAAIEVFRDILAILMNTQNAEKWSEFAKIKIESLIKSDSWRIRRKVCDNFCRWTRLLSNFDIKNFVIKSFLDFSDDAENEVVFSAASNIVNFAKFVDDKQVEKEFLGAFKNIVAIGHKDTLIAAVANLSALLKLVSADFSKNDCEEIFQTILNLEDEISIVFIMNLDKLENFSLIEDFATKLNTKFLDLLKNPNWRIRMKAAQYLCEFLKILVFDFSQ</sequence>
<gene>
    <name evidence="2" type="primary">TPD3</name>
    <name evidence="2" type="ORF">MHBO_001951</name>
</gene>
<dbReference type="InterPro" id="IPR016024">
    <property type="entry name" value="ARM-type_fold"/>
</dbReference>
<dbReference type="SUPFAM" id="SSF48371">
    <property type="entry name" value="ARM repeat"/>
    <property type="match status" value="1"/>
</dbReference>
<proteinExistence type="predicted"/>
<dbReference type="EMBL" id="JBDODL010000575">
    <property type="protein sequence ID" value="MES1920261.1"/>
    <property type="molecule type" value="Genomic_DNA"/>
</dbReference>
<dbReference type="InterPro" id="IPR051023">
    <property type="entry name" value="PP2A_Regulatory_Subunit_A"/>
</dbReference>
<accession>A0ABV2AKP1</accession>
<reference evidence="2 3" key="1">
    <citation type="journal article" date="2024" name="BMC Biol.">
        <title>Comparative genomics of Ascetosporea gives new insight into the evolutionary basis for animal parasitism in Rhizaria.</title>
        <authorList>
            <person name="Hiltunen Thoren M."/>
            <person name="Onut-Brannstrom I."/>
            <person name="Alfjorden A."/>
            <person name="Peckova H."/>
            <person name="Swords F."/>
            <person name="Hooper C."/>
            <person name="Holzer A.S."/>
            <person name="Bass D."/>
            <person name="Burki F."/>
        </authorList>
    </citation>
    <scope>NUCLEOTIDE SEQUENCE [LARGE SCALE GENOMIC DNA]</scope>
    <source>
        <strain evidence="2">20-A016</strain>
    </source>
</reference>
<name>A0ABV2AKP1_9EUKA</name>
<dbReference type="InterPro" id="IPR000357">
    <property type="entry name" value="HEAT"/>
</dbReference>
<dbReference type="Proteomes" id="UP001439008">
    <property type="component" value="Unassembled WGS sequence"/>
</dbReference>
<evidence type="ECO:0000313" key="3">
    <source>
        <dbReference type="Proteomes" id="UP001439008"/>
    </source>
</evidence>
<organism evidence="2 3">
    <name type="scientific">Bonamia ostreae</name>
    <dbReference type="NCBI Taxonomy" id="126728"/>
    <lineage>
        <taxon>Eukaryota</taxon>
        <taxon>Sar</taxon>
        <taxon>Rhizaria</taxon>
        <taxon>Endomyxa</taxon>
        <taxon>Ascetosporea</taxon>
        <taxon>Haplosporida</taxon>
        <taxon>Bonamia</taxon>
    </lineage>
</organism>
<dbReference type="Gene3D" id="1.25.10.10">
    <property type="entry name" value="Leucine-rich Repeat Variant"/>
    <property type="match status" value="1"/>
</dbReference>
<comment type="caution">
    <text evidence="2">The sequence shown here is derived from an EMBL/GenBank/DDBJ whole genome shotgun (WGS) entry which is preliminary data.</text>
</comment>
<evidence type="ECO:0000313" key="2">
    <source>
        <dbReference type="EMBL" id="MES1920261.1"/>
    </source>
</evidence>
<keyword evidence="3" id="KW-1185">Reference proteome</keyword>
<dbReference type="InterPro" id="IPR011989">
    <property type="entry name" value="ARM-like"/>
</dbReference>
<dbReference type="PANTHER" id="PTHR10648:SF4">
    <property type="entry name" value="PROTEIN PHOSPHATASE 2 (FORMERLY 2A), REGULATORY SUBUNIT A, BETA ISOFORM-RELATED"/>
    <property type="match status" value="1"/>
</dbReference>
<evidence type="ECO:0000256" key="1">
    <source>
        <dbReference type="ARBA" id="ARBA00022737"/>
    </source>
</evidence>
<protein>
    <submittedName>
        <fullName evidence="2">Protein phosphatase 2A structural subunit</fullName>
    </submittedName>
</protein>
<dbReference type="Pfam" id="PF02985">
    <property type="entry name" value="HEAT"/>
    <property type="match status" value="1"/>
</dbReference>
<dbReference type="PANTHER" id="PTHR10648">
    <property type="entry name" value="SERINE/THREONINE-PROTEIN PHOSPHATASE PP2A 65 KDA REGULATORY SUBUNIT"/>
    <property type="match status" value="1"/>
</dbReference>